<comment type="subcellular location">
    <subcellularLocation>
        <location evidence="1">Nucleus</location>
    </subcellularLocation>
</comment>
<evidence type="ECO:0000256" key="8">
    <source>
        <dbReference type="ARBA" id="ARBA00023163"/>
    </source>
</evidence>
<evidence type="ECO:0000256" key="1">
    <source>
        <dbReference type="ARBA" id="ARBA00004123"/>
    </source>
</evidence>
<keyword evidence="7" id="KW-0805">Transcription regulation</keyword>
<keyword evidence="5 10" id="KW-0863">Zinc-finger</keyword>
<dbReference type="OMA" id="YEAPERI"/>
<dbReference type="GO" id="GO:0000981">
    <property type="term" value="F:DNA-binding transcription factor activity, RNA polymerase II-specific"/>
    <property type="evidence" value="ECO:0007669"/>
    <property type="project" value="TreeGrafter"/>
</dbReference>
<sequence>MQAGLEQSVNIIYDKFISKKDVKGKYVCPYMGCGKTYLSEESLTRHLNRHSTVKEHVCDVCGKAFLRKSECEIHMRIHTGVKPFSCSLCNKKFARATDLKIHMVYHSDEKPFKCPFPGCTLSFKRKSDAKKHLRIHVKKTQCNFQSLITQVVPSAFSPIPKRFIKVEKTELVYDCN</sequence>
<dbReference type="GO" id="GO:0000978">
    <property type="term" value="F:RNA polymerase II cis-regulatory region sequence-specific DNA binding"/>
    <property type="evidence" value="ECO:0007669"/>
    <property type="project" value="TreeGrafter"/>
</dbReference>
<dbReference type="InterPro" id="IPR013087">
    <property type="entry name" value="Znf_C2H2_type"/>
</dbReference>
<evidence type="ECO:0000256" key="10">
    <source>
        <dbReference type="PROSITE-ProRule" id="PRU00042"/>
    </source>
</evidence>
<dbReference type="FunFam" id="3.30.160.60:FF:000624">
    <property type="entry name" value="zinc finger protein 697"/>
    <property type="match status" value="1"/>
</dbReference>
<reference evidence="12 13" key="1">
    <citation type="submission" date="2012-10" db="EMBL/GenBank/DDBJ databases">
        <authorList>
            <person name="Zafar N."/>
            <person name="Inman J."/>
            <person name="Hall N."/>
            <person name="Lorenzi H."/>
            <person name="Caler E."/>
        </authorList>
    </citation>
    <scope>NUCLEOTIDE SEQUENCE [LARGE SCALE GENOMIC DNA]</scope>
    <source>
        <strain evidence="12 13">IP1</strain>
    </source>
</reference>
<dbReference type="GO" id="GO:0008270">
    <property type="term" value="F:zinc ion binding"/>
    <property type="evidence" value="ECO:0007669"/>
    <property type="project" value="UniProtKB-KW"/>
</dbReference>
<feature type="domain" description="C2H2-type" evidence="11">
    <location>
        <begin position="84"/>
        <end position="111"/>
    </location>
</feature>
<evidence type="ECO:0000313" key="12">
    <source>
        <dbReference type="EMBL" id="ELP90868.1"/>
    </source>
</evidence>
<dbReference type="VEuPathDB" id="AmoebaDB:EIN_359510"/>
<evidence type="ECO:0000256" key="2">
    <source>
        <dbReference type="ARBA" id="ARBA00006991"/>
    </source>
</evidence>
<dbReference type="GO" id="GO:0031519">
    <property type="term" value="C:PcG protein complex"/>
    <property type="evidence" value="ECO:0007669"/>
    <property type="project" value="TreeGrafter"/>
</dbReference>
<accession>A0A0A1U7L9</accession>
<gene>
    <name evidence="12" type="ORF">EIN_359510</name>
</gene>
<organism evidence="12 13">
    <name type="scientific">Entamoeba invadens IP1</name>
    <dbReference type="NCBI Taxonomy" id="370355"/>
    <lineage>
        <taxon>Eukaryota</taxon>
        <taxon>Amoebozoa</taxon>
        <taxon>Evosea</taxon>
        <taxon>Archamoebae</taxon>
        <taxon>Mastigamoebida</taxon>
        <taxon>Entamoebidae</taxon>
        <taxon>Entamoeba</taxon>
    </lineage>
</organism>
<evidence type="ECO:0000256" key="3">
    <source>
        <dbReference type="ARBA" id="ARBA00022723"/>
    </source>
</evidence>
<keyword evidence="9" id="KW-0539">Nucleus</keyword>
<dbReference type="SUPFAM" id="SSF57667">
    <property type="entry name" value="beta-beta-alpha zinc fingers"/>
    <property type="match status" value="3"/>
</dbReference>
<evidence type="ECO:0000256" key="6">
    <source>
        <dbReference type="ARBA" id="ARBA00022833"/>
    </source>
</evidence>
<evidence type="ECO:0000256" key="5">
    <source>
        <dbReference type="ARBA" id="ARBA00022771"/>
    </source>
</evidence>
<dbReference type="FunFam" id="3.30.160.60:FF:000072">
    <property type="entry name" value="zinc finger protein 143 isoform X1"/>
    <property type="match status" value="1"/>
</dbReference>
<keyword evidence="13" id="KW-1185">Reference proteome</keyword>
<dbReference type="PANTHER" id="PTHR14003:SF23">
    <property type="entry name" value="ZINC FINGER PROTEIN 143"/>
    <property type="match status" value="1"/>
</dbReference>
<evidence type="ECO:0000256" key="9">
    <source>
        <dbReference type="ARBA" id="ARBA00023242"/>
    </source>
</evidence>
<dbReference type="Pfam" id="PF00096">
    <property type="entry name" value="zf-C2H2"/>
    <property type="match status" value="4"/>
</dbReference>
<dbReference type="GO" id="GO:0000785">
    <property type="term" value="C:chromatin"/>
    <property type="evidence" value="ECO:0007669"/>
    <property type="project" value="TreeGrafter"/>
</dbReference>
<dbReference type="KEGG" id="eiv:EIN_359510"/>
<dbReference type="RefSeq" id="XP_004257639.1">
    <property type="nucleotide sequence ID" value="XM_004257591.1"/>
</dbReference>
<dbReference type="Gene3D" id="3.30.160.60">
    <property type="entry name" value="Classic Zinc Finger"/>
    <property type="match status" value="4"/>
</dbReference>
<name>A0A0A1U7L9_ENTIV</name>
<evidence type="ECO:0000313" key="13">
    <source>
        <dbReference type="Proteomes" id="UP000014680"/>
    </source>
</evidence>
<dbReference type="PROSITE" id="PS50157">
    <property type="entry name" value="ZINC_FINGER_C2H2_2"/>
    <property type="match status" value="4"/>
</dbReference>
<dbReference type="OrthoDB" id="24548at2759"/>
<dbReference type="FunFam" id="3.30.160.60:FF:000193">
    <property type="entry name" value="Zinc finger protein 300"/>
    <property type="match status" value="1"/>
</dbReference>
<dbReference type="EMBL" id="KB206483">
    <property type="protein sequence ID" value="ELP90868.1"/>
    <property type="molecule type" value="Genomic_DNA"/>
</dbReference>
<dbReference type="AlphaFoldDB" id="A0A0A1U7L9"/>
<comment type="similarity">
    <text evidence="2">Belongs to the krueppel C2H2-type zinc-finger protein family.</text>
</comment>
<evidence type="ECO:0000256" key="4">
    <source>
        <dbReference type="ARBA" id="ARBA00022737"/>
    </source>
</evidence>
<protein>
    <submittedName>
        <fullName evidence="12">Zinc finger protein, putative</fullName>
    </submittedName>
</protein>
<dbReference type="SMART" id="SM00355">
    <property type="entry name" value="ZnF_C2H2"/>
    <property type="match status" value="4"/>
</dbReference>
<dbReference type="GO" id="GO:0005667">
    <property type="term" value="C:transcription regulator complex"/>
    <property type="evidence" value="ECO:0007669"/>
    <property type="project" value="TreeGrafter"/>
</dbReference>
<keyword evidence="4" id="KW-0677">Repeat</keyword>
<proteinExistence type="inferred from homology"/>
<dbReference type="PROSITE" id="PS00028">
    <property type="entry name" value="ZINC_FINGER_C2H2_1"/>
    <property type="match status" value="4"/>
</dbReference>
<dbReference type="InterPro" id="IPR036236">
    <property type="entry name" value="Znf_C2H2_sf"/>
</dbReference>
<keyword evidence="3" id="KW-0479">Metal-binding</keyword>
<feature type="domain" description="C2H2-type" evidence="11">
    <location>
        <begin position="26"/>
        <end position="55"/>
    </location>
</feature>
<evidence type="ECO:0000259" key="11">
    <source>
        <dbReference type="PROSITE" id="PS50157"/>
    </source>
</evidence>
<dbReference type="GeneID" id="14889896"/>
<dbReference type="PANTHER" id="PTHR14003">
    <property type="entry name" value="TRANSCRIPTIONAL REPRESSOR PROTEIN YY"/>
    <property type="match status" value="1"/>
</dbReference>
<evidence type="ECO:0000256" key="7">
    <source>
        <dbReference type="ARBA" id="ARBA00023015"/>
    </source>
</evidence>
<keyword evidence="8" id="KW-0804">Transcription</keyword>
<keyword evidence="6" id="KW-0862">Zinc</keyword>
<dbReference type="Proteomes" id="UP000014680">
    <property type="component" value="Unassembled WGS sequence"/>
</dbReference>
<feature type="domain" description="C2H2-type" evidence="11">
    <location>
        <begin position="56"/>
        <end position="83"/>
    </location>
</feature>
<feature type="domain" description="C2H2-type" evidence="11">
    <location>
        <begin position="112"/>
        <end position="141"/>
    </location>
</feature>